<evidence type="ECO:0000313" key="3">
    <source>
        <dbReference type="EMBL" id="CAI8003271.1"/>
    </source>
</evidence>
<gene>
    <name evidence="3" type="ORF">GBAR_LOCUS3603</name>
</gene>
<sequence>MSSSYIGKVDKARKYAEEPERVNIHTFEASFIGNHNTYRVAYSEGDWSCECAFFATRRVCSHTMALQRMLDEVLAGHAAEAAAD</sequence>
<dbReference type="GO" id="GO:0008270">
    <property type="term" value="F:zinc ion binding"/>
    <property type="evidence" value="ECO:0007669"/>
    <property type="project" value="UniProtKB-KW"/>
</dbReference>
<keyword evidence="1" id="KW-0863">Zinc-finger</keyword>
<reference evidence="3" key="1">
    <citation type="submission" date="2023-03" db="EMBL/GenBank/DDBJ databases">
        <authorList>
            <person name="Steffen K."/>
            <person name="Cardenas P."/>
        </authorList>
    </citation>
    <scope>NUCLEOTIDE SEQUENCE</scope>
</reference>
<dbReference type="EMBL" id="CASHTH010000514">
    <property type="protein sequence ID" value="CAI8003271.1"/>
    <property type="molecule type" value="Genomic_DNA"/>
</dbReference>
<evidence type="ECO:0000256" key="1">
    <source>
        <dbReference type="PROSITE-ProRule" id="PRU00325"/>
    </source>
</evidence>
<dbReference type="AlphaFoldDB" id="A0AA35R3V5"/>
<feature type="domain" description="SWIM-type" evidence="2">
    <location>
        <begin position="38"/>
        <end position="71"/>
    </location>
</feature>
<dbReference type="PROSITE" id="PS50966">
    <property type="entry name" value="ZF_SWIM"/>
    <property type="match status" value="1"/>
</dbReference>
<organism evidence="3 4">
    <name type="scientific">Geodia barretti</name>
    <name type="common">Barrett's horny sponge</name>
    <dbReference type="NCBI Taxonomy" id="519541"/>
    <lineage>
        <taxon>Eukaryota</taxon>
        <taxon>Metazoa</taxon>
        <taxon>Porifera</taxon>
        <taxon>Demospongiae</taxon>
        <taxon>Heteroscleromorpha</taxon>
        <taxon>Tetractinellida</taxon>
        <taxon>Astrophorina</taxon>
        <taxon>Geodiidae</taxon>
        <taxon>Geodia</taxon>
    </lineage>
</organism>
<keyword evidence="4" id="KW-1185">Reference proteome</keyword>
<protein>
    <recommendedName>
        <fullName evidence="2">SWIM-type domain-containing protein</fullName>
    </recommendedName>
</protein>
<keyword evidence="1" id="KW-0479">Metal-binding</keyword>
<proteinExistence type="predicted"/>
<accession>A0AA35R3V5</accession>
<comment type="caution">
    <text evidence="3">The sequence shown here is derived from an EMBL/GenBank/DDBJ whole genome shotgun (WGS) entry which is preliminary data.</text>
</comment>
<evidence type="ECO:0000259" key="2">
    <source>
        <dbReference type="PROSITE" id="PS50966"/>
    </source>
</evidence>
<evidence type="ECO:0000313" key="4">
    <source>
        <dbReference type="Proteomes" id="UP001174909"/>
    </source>
</evidence>
<dbReference type="Proteomes" id="UP001174909">
    <property type="component" value="Unassembled WGS sequence"/>
</dbReference>
<keyword evidence="1" id="KW-0862">Zinc</keyword>
<name>A0AA35R3V5_GEOBA</name>
<dbReference type="InterPro" id="IPR007527">
    <property type="entry name" value="Znf_SWIM"/>
</dbReference>